<feature type="region of interest" description="Disordered" evidence="1">
    <location>
        <begin position="318"/>
        <end position="351"/>
    </location>
</feature>
<dbReference type="Gene3D" id="2.60.120.200">
    <property type="match status" value="1"/>
</dbReference>
<protein>
    <recommendedName>
        <fullName evidence="4">Polysaccharide lyase</fullName>
    </recommendedName>
</protein>
<reference evidence="2 3" key="1">
    <citation type="journal article" date="2012" name="J. Bacteriol.">
        <title>Draft Genome Sequence of Cecembia lonarensis Strain LW9T, Isolated from Lonar Lake, a Haloalkaline Lake in India.</title>
        <authorList>
            <person name="Shivaji S."/>
            <person name="Ara S."/>
            <person name="Singh A."/>
            <person name="Pinnaka A.K."/>
        </authorList>
    </citation>
    <scope>NUCLEOTIDE SEQUENCE [LARGE SCALE GENOMIC DNA]</scope>
    <source>
        <strain evidence="2 3">LW9</strain>
    </source>
</reference>
<comment type="caution">
    <text evidence="2">The sequence shown here is derived from an EMBL/GenBank/DDBJ whole genome shotgun (WGS) entry which is preliminary data.</text>
</comment>
<dbReference type="RefSeq" id="WP_009183181.1">
    <property type="nucleotide sequence ID" value="NZ_AMGM01000001.1"/>
</dbReference>
<accession>K1LLR0</accession>
<evidence type="ECO:0008006" key="4">
    <source>
        <dbReference type="Google" id="ProtNLM"/>
    </source>
</evidence>
<gene>
    <name evidence="2" type="ORF">B879_00127</name>
</gene>
<organism evidence="2 3">
    <name type="scientific">Cecembia lonarensis (strain CCUG 58316 / KCTC 22772 / LW9)</name>
    <dbReference type="NCBI Taxonomy" id="1225176"/>
    <lineage>
        <taxon>Bacteria</taxon>
        <taxon>Pseudomonadati</taxon>
        <taxon>Bacteroidota</taxon>
        <taxon>Cytophagia</taxon>
        <taxon>Cytophagales</taxon>
        <taxon>Cyclobacteriaceae</taxon>
        <taxon>Cecembia</taxon>
    </lineage>
</organism>
<dbReference type="AlphaFoldDB" id="K1LLR0"/>
<name>K1LLR0_CECL9</name>
<dbReference type="OrthoDB" id="836757at2"/>
<keyword evidence="3" id="KW-1185">Reference proteome</keyword>
<dbReference type="Proteomes" id="UP000004478">
    <property type="component" value="Unassembled WGS sequence"/>
</dbReference>
<evidence type="ECO:0000256" key="1">
    <source>
        <dbReference type="SAM" id="MobiDB-lite"/>
    </source>
</evidence>
<feature type="compositionally biased region" description="Polar residues" evidence="1">
    <location>
        <begin position="323"/>
        <end position="336"/>
    </location>
</feature>
<evidence type="ECO:0000313" key="3">
    <source>
        <dbReference type="Proteomes" id="UP000004478"/>
    </source>
</evidence>
<sequence>MYKLLLNFQYILLSFFLGGVMVVNNPDNSKDKKGTNSSERYVIMDSEMRVNSADRIGRSRFFDDFENGPGVWNNGGEFNTSYYGHGTTEIVNAPFPARSGSRIMRMRTTNSGGGSSSDWHAQTNNNRYNIGTPTNNSDFVIRFYLRLEKKVGFNIPNGDWGFLNLAQYKGVGPSRNSPLHSININVRGGANSGGNNFLSMSYFGAQWGSPPNTSFEPLVQKDLPNRQWVEIIIRTKVGDGNGIFQVWQDGVRIFDLRNQRTWRNDGGMTRLDATINNYGRYTRAMNLDGTWDGQNFMDIFIDDYGVYELNPDWDYDLDKPKNGETQPSSFQVTTGASPAEGGKVRIKSNGN</sequence>
<evidence type="ECO:0000313" key="2">
    <source>
        <dbReference type="EMBL" id="EKB51333.1"/>
    </source>
</evidence>
<dbReference type="EMBL" id="AMGM01000001">
    <property type="protein sequence ID" value="EKB51333.1"/>
    <property type="molecule type" value="Genomic_DNA"/>
</dbReference>
<proteinExistence type="predicted"/>